<keyword evidence="2" id="KW-0808">Transferase</keyword>
<keyword evidence="3" id="KW-1185">Reference proteome</keyword>
<dbReference type="SUPFAM" id="SSF55729">
    <property type="entry name" value="Acyl-CoA N-acyltransferases (Nat)"/>
    <property type="match status" value="1"/>
</dbReference>
<proteinExistence type="predicted"/>
<dbReference type="PANTHER" id="PTHR43415:SF3">
    <property type="entry name" value="GNAT-FAMILY ACETYLTRANSFERASE"/>
    <property type="match status" value="1"/>
</dbReference>
<organism evidence="2 3">
    <name type="scientific">Dendrosporobacter quercicolus</name>
    <dbReference type="NCBI Taxonomy" id="146817"/>
    <lineage>
        <taxon>Bacteria</taxon>
        <taxon>Bacillati</taxon>
        <taxon>Bacillota</taxon>
        <taxon>Negativicutes</taxon>
        <taxon>Selenomonadales</taxon>
        <taxon>Sporomusaceae</taxon>
        <taxon>Dendrosporobacter</taxon>
    </lineage>
</organism>
<dbReference type="PROSITE" id="PS51186">
    <property type="entry name" value="GNAT"/>
    <property type="match status" value="1"/>
</dbReference>
<dbReference type="GO" id="GO:0016747">
    <property type="term" value="F:acyltransferase activity, transferring groups other than amino-acyl groups"/>
    <property type="evidence" value="ECO:0007669"/>
    <property type="project" value="InterPro"/>
</dbReference>
<dbReference type="PANTHER" id="PTHR43415">
    <property type="entry name" value="SPERMIDINE N(1)-ACETYLTRANSFERASE"/>
    <property type="match status" value="1"/>
</dbReference>
<evidence type="ECO:0000313" key="2">
    <source>
        <dbReference type="EMBL" id="SDM05240.1"/>
    </source>
</evidence>
<evidence type="ECO:0000259" key="1">
    <source>
        <dbReference type="PROSITE" id="PS51186"/>
    </source>
</evidence>
<dbReference type="STRING" id="146817.SAMN04488502_10222"/>
<sequence length="176" mass="20195">MSEVTEGIITQSSAVRFRQAALGDLDYIVETEHAEENAKYVIPWPREEHAKLLNTDNTKHFIVETADGGKNAGFVIVSGLKNPFQEIEFLRIIMAEKGRGYGRQTVRLLQSWAFKELGAHRAWLDVKDYNDRARYLYKSEGFVEEGHIRECIKNGDSYESLIILGILEHEYFALNK</sequence>
<name>A0A1G9Q2K5_9FIRM</name>
<evidence type="ECO:0000313" key="3">
    <source>
        <dbReference type="Proteomes" id="UP000214880"/>
    </source>
</evidence>
<dbReference type="Pfam" id="PF00583">
    <property type="entry name" value="Acetyltransf_1"/>
    <property type="match status" value="1"/>
</dbReference>
<dbReference type="InterPro" id="IPR016181">
    <property type="entry name" value="Acyl_CoA_acyltransferase"/>
</dbReference>
<gene>
    <name evidence="2" type="ORF">SAMN04488502_10222</name>
</gene>
<dbReference type="InterPro" id="IPR000182">
    <property type="entry name" value="GNAT_dom"/>
</dbReference>
<protein>
    <submittedName>
        <fullName evidence="2">Acetyltransferase (GNAT) family protein</fullName>
    </submittedName>
</protein>
<accession>A0A1G9Q2K5</accession>
<dbReference type="Gene3D" id="3.40.630.30">
    <property type="match status" value="1"/>
</dbReference>
<dbReference type="Proteomes" id="UP000214880">
    <property type="component" value="Unassembled WGS sequence"/>
</dbReference>
<reference evidence="2 3" key="1">
    <citation type="submission" date="2016-10" db="EMBL/GenBank/DDBJ databases">
        <authorList>
            <person name="de Groot N.N."/>
        </authorList>
    </citation>
    <scope>NUCLEOTIDE SEQUENCE [LARGE SCALE GENOMIC DNA]</scope>
    <source>
        <strain evidence="2 3">DSM 1736</strain>
    </source>
</reference>
<dbReference type="AlphaFoldDB" id="A0A1G9Q2K5"/>
<dbReference type="EMBL" id="FNHB01000002">
    <property type="protein sequence ID" value="SDM05240.1"/>
    <property type="molecule type" value="Genomic_DNA"/>
</dbReference>
<dbReference type="OrthoDB" id="9795206at2"/>
<feature type="domain" description="N-acetyltransferase" evidence="1">
    <location>
        <begin position="15"/>
        <end position="163"/>
    </location>
</feature>
<dbReference type="RefSeq" id="WP_092070026.1">
    <property type="nucleotide sequence ID" value="NZ_FNHB01000002.1"/>
</dbReference>